<dbReference type="Pfam" id="PF08613">
    <property type="entry name" value="Cyclin"/>
    <property type="match status" value="1"/>
</dbReference>
<name>A0A9W8ALD0_9FUNG</name>
<evidence type="ECO:0000313" key="2">
    <source>
        <dbReference type="EMBL" id="KAJ1960543.1"/>
    </source>
</evidence>
<dbReference type="Gene3D" id="1.10.472.10">
    <property type="entry name" value="Cyclin-like"/>
    <property type="match status" value="1"/>
</dbReference>
<dbReference type="PANTHER" id="PTHR15615:SF94">
    <property type="entry name" value="PHO85 CYCLIN-6-RELATED"/>
    <property type="match status" value="1"/>
</dbReference>
<gene>
    <name evidence="2" type="primary">PCL7_2</name>
    <name evidence="2" type="ORF">IWQ62_004194</name>
</gene>
<organism evidence="2 3">
    <name type="scientific">Dispira parvispora</name>
    <dbReference type="NCBI Taxonomy" id="1520584"/>
    <lineage>
        <taxon>Eukaryota</taxon>
        <taxon>Fungi</taxon>
        <taxon>Fungi incertae sedis</taxon>
        <taxon>Zoopagomycota</taxon>
        <taxon>Kickxellomycotina</taxon>
        <taxon>Dimargaritomycetes</taxon>
        <taxon>Dimargaritales</taxon>
        <taxon>Dimargaritaceae</taxon>
        <taxon>Dispira</taxon>
    </lineage>
</organism>
<protein>
    <submittedName>
        <fullName evidence="2">Cyclin-like protein interacting with PHO85</fullName>
    </submittedName>
</protein>
<dbReference type="GO" id="GO:0019901">
    <property type="term" value="F:protein kinase binding"/>
    <property type="evidence" value="ECO:0007669"/>
    <property type="project" value="InterPro"/>
</dbReference>
<dbReference type="EMBL" id="JANBPY010001318">
    <property type="protein sequence ID" value="KAJ1960543.1"/>
    <property type="molecule type" value="Genomic_DNA"/>
</dbReference>
<comment type="caution">
    <text evidence="2">The sequence shown here is derived from an EMBL/GenBank/DDBJ whole genome shotgun (WGS) entry which is preliminary data.</text>
</comment>
<feature type="region of interest" description="Disordered" evidence="1">
    <location>
        <begin position="297"/>
        <end position="330"/>
    </location>
</feature>
<dbReference type="GO" id="GO:0016538">
    <property type="term" value="F:cyclin-dependent protein serine/threonine kinase regulator activity"/>
    <property type="evidence" value="ECO:0007669"/>
    <property type="project" value="TreeGrafter"/>
</dbReference>
<feature type="compositionally biased region" description="Polar residues" evidence="1">
    <location>
        <begin position="425"/>
        <end position="442"/>
    </location>
</feature>
<keyword evidence="3" id="KW-1185">Reference proteome</keyword>
<dbReference type="SUPFAM" id="SSF47954">
    <property type="entry name" value="Cyclin-like"/>
    <property type="match status" value="1"/>
</dbReference>
<dbReference type="InterPro" id="IPR036915">
    <property type="entry name" value="Cyclin-like_sf"/>
</dbReference>
<feature type="region of interest" description="Disordered" evidence="1">
    <location>
        <begin position="378"/>
        <end position="479"/>
    </location>
</feature>
<dbReference type="PANTHER" id="PTHR15615">
    <property type="match status" value="1"/>
</dbReference>
<reference evidence="2" key="1">
    <citation type="submission" date="2022-07" db="EMBL/GenBank/DDBJ databases">
        <title>Phylogenomic reconstructions and comparative analyses of Kickxellomycotina fungi.</title>
        <authorList>
            <person name="Reynolds N.K."/>
            <person name="Stajich J.E."/>
            <person name="Barry K."/>
            <person name="Grigoriev I.V."/>
            <person name="Crous P."/>
            <person name="Smith M.E."/>
        </authorList>
    </citation>
    <scope>NUCLEOTIDE SEQUENCE</scope>
    <source>
        <strain evidence="2">RSA 1196</strain>
    </source>
</reference>
<feature type="compositionally biased region" description="Polar residues" evidence="1">
    <location>
        <begin position="402"/>
        <end position="416"/>
    </location>
</feature>
<feature type="region of interest" description="Disordered" evidence="1">
    <location>
        <begin position="343"/>
        <end position="362"/>
    </location>
</feature>
<dbReference type="AlphaFoldDB" id="A0A9W8ALD0"/>
<dbReference type="Proteomes" id="UP001150925">
    <property type="component" value="Unassembled WGS sequence"/>
</dbReference>
<dbReference type="CDD" id="cd20558">
    <property type="entry name" value="CYCLIN_ScPCL7-like"/>
    <property type="match status" value="1"/>
</dbReference>
<dbReference type="GO" id="GO:0000307">
    <property type="term" value="C:cyclin-dependent protein kinase holoenzyme complex"/>
    <property type="evidence" value="ECO:0007669"/>
    <property type="project" value="TreeGrafter"/>
</dbReference>
<sequence length="479" mass="52753">MSQLNVSQTSTKDTIRMVAECFQTLVTENDINNHKFLHRKEYNLHKAFTSQSSHNGGGHHTLTLFHSRGVPSIDLYSYLNRILKYCPCPNECFVSLLIYLRRITERCQKSRTAFSVDPYSVHRLIIAGITTSSKYFSDLFYTNSRYARVGGVHVDELNMLELEFLKLLGFELYVTPEELQDTANLVATNTLPNLFATYPIPQSRIPTPPSPVNSRVAPGVTLQEANGLTFVPHTGRDHPLAIQPPSRRYMQPHPVVTPVTPSEVSHASNVPMFSKYGAPEPSVQPSLVNVRSVLPNSGGLAHHAAPTPPRTPTSASDQQTFPPGATVPSRGFTNRIHSVFSHARPIETPSDVNESSQTASSARHGSMFNGVLHHLFDRHHHHSHSHPQGPAQQGHPVAPPTLVSSSCVSQPDSNNAGEFAKRCSESTGSSQHNSTRPSTSGMTPAESHPMPWNGLHMNQSHHHPSPHQAAVSVYSQHIQ</sequence>
<evidence type="ECO:0000313" key="3">
    <source>
        <dbReference type="Proteomes" id="UP001150925"/>
    </source>
</evidence>
<dbReference type="InterPro" id="IPR013922">
    <property type="entry name" value="Cyclin_PHO80-like"/>
</dbReference>
<accession>A0A9W8ALD0</accession>
<feature type="compositionally biased region" description="Polar residues" evidence="1">
    <location>
        <begin position="350"/>
        <end position="362"/>
    </location>
</feature>
<evidence type="ECO:0000256" key="1">
    <source>
        <dbReference type="SAM" id="MobiDB-lite"/>
    </source>
</evidence>
<dbReference type="GO" id="GO:0005634">
    <property type="term" value="C:nucleus"/>
    <property type="evidence" value="ECO:0007669"/>
    <property type="project" value="TreeGrafter"/>
</dbReference>
<dbReference type="OrthoDB" id="1060854at2759"/>
<proteinExistence type="predicted"/>